<sequence>MSPDRYLLGDATEREAECGTHDCRGVRDERRYGLFSSRSTTRSRESLISTQMSKDAKISKYLLDQLFQVLREAQQQATVNSASHLYFRCDEHGKFIIQLNRVALPKMVDLVIKQF</sequence>
<proteinExistence type="predicted"/>
<evidence type="ECO:0000313" key="1">
    <source>
        <dbReference type="EMBL" id="GMT26779.1"/>
    </source>
</evidence>
<name>A0AAV5W4C8_9BILA</name>
<keyword evidence="2" id="KW-1185">Reference proteome</keyword>
<accession>A0AAV5W4C8</accession>
<evidence type="ECO:0000313" key="2">
    <source>
        <dbReference type="Proteomes" id="UP001432322"/>
    </source>
</evidence>
<dbReference type="EMBL" id="BTSY01000005">
    <property type="protein sequence ID" value="GMT26779.1"/>
    <property type="molecule type" value="Genomic_DNA"/>
</dbReference>
<comment type="caution">
    <text evidence="1">The sequence shown here is derived from an EMBL/GenBank/DDBJ whole genome shotgun (WGS) entry which is preliminary data.</text>
</comment>
<protein>
    <submittedName>
        <fullName evidence="1">Uncharacterized protein</fullName>
    </submittedName>
</protein>
<reference evidence="1" key="1">
    <citation type="submission" date="2023-10" db="EMBL/GenBank/DDBJ databases">
        <title>Genome assembly of Pristionchus species.</title>
        <authorList>
            <person name="Yoshida K."/>
            <person name="Sommer R.J."/>
        </authorList>
    </citation>
    <scope>NUCLEOTIDE SEQUENCE</scope>
    <source>
        <strain evidence="1">RS5133</strain>
    </source>
</reference>
<dbReference type="Proteomes" id="UP001432322">
    <property type="component" value="Unassembled WGS sequence"/>
</dbReference>
<gene>
    <name evidence="1" type="ORF">PFISCL1PPCAC_18076</name>
</gene>
<organism evidence="1 2">
    <name type="scientific">Pristionchus fissidentatus</name>
    <dbReference type="NCBI Taxonomy" id="1538716"/>
    <lineage>
        <taxon>Eukaryota</taxon>
        <taxon>Metazoa</taxon>
        <taxon>Ecdysozoa</taxon>
        <taxon>Nematoda</taxon>
        <taxon>Chromadorea</taxon>
        <taxon>Rhabditida</taxon>
        <taxon>Rhabditina</taxon>
        <taxon>Diplogasteromorpha</taxon>
        <taxon>Diplogasteroidea</taxon>
        <taxon>Neodiplogasteridae</taxon>
        <taxon>Pristionchus</taxon>
    </lineage>
</organism>
<dbReference type="AlphaFoldDB" id="A0AAV5W4C8"/>
<feature type="non-terminal residue" evidence="1">
    <location>
        <position position="115"/>
    </location>
</feature>